<name>A0A327QL30_9BACT</name>
<accession>A0A327QL30</accession>
<dbReference type="GO" id="GO:0008237">
    <property type="term" value="F:metallopeptidase activity"/>
    <property type="evidence" value="ECO:0007669"/>
    <property type="project" value="InterPro"/>
</dbReference>
<evidence type="ECO:0000313" key="1">
    <source>
        <dbReference type="EMBL" id="RAJ04043.1"/>
    </source>
</evidence>
<dbReference type="RefSeq" id="WP_111598359.1">
    <property type="nucleotide sequence ID" value="NZ_QLLL01000005.1"/>
</dbReference>
<organism evidence="1 2">
    <name type="scientific">Chitinophaga skermanii</name>
    <dbReference type="NCBI Taxonomy" id="331697"/>
    <lineage>
        <taxon>Bacteria</taxon>
        <taxon>Pseudomonadati</taxon>
        <taxon>Bacteroidota</taxon>
        <taxon>Chitinophagia</taxon>
        <taxon>Chitinophagales</taxon>
        <taxon>Chitinophagaceae</taxon>
        <taxon>Chitinophaga</taxon>
    </lineage>
</organism>
<gene>
    <name evidence="1" type="ORF">LX64_02920</name>
</gene>
<dbReference type="GO" id="GO:0005829">
    <property type="term" value="C:cytosol"/>
    <property type="evidence" value="ECO:0007669"/>
    <property type="project" value="TreeGrafter"/>
</dbReference>
<dbReference type="EMBL" id="QLLL01000005">
    <property type="protein sequence ID" value="RAJ04043.1"/>
    <property type="molecule type" value="Genomic_DNA"/>
</dbReference>
<dbReference type="Pfam" id="PF06167">
    <property type="entry name" value="Peptidase_M90"/>
    <property type="match status" value="1"/>
</dbReference>
<dbReference type="GO" id="GO:0004177">
    <property type="term" value="F:aminopeptidase activity"/>
    <property type="evidence" value="ECO:0007669"/>
    <property type="project" value="TreeGrafter"/>
</dbReference>
<dbReference type="OrthoDB" id="9786424at2"/>
<dbReference type="InterPro" id="IPR010384">
    <property type="entry name" value="MtfA_fam"/>
</dbReference>
<dbReference type="Gene3D" id="3.40.390.10">
    <property type="entry name" value="Collagenase (Catalytic Domain)"/>
    <property type="match status" value="1"/>
</dbReference>
<reference evidence="1 2" key="1">
    <citation type="submission" date="2018-06" db="EMBL/GenBank/DDBJ databases">
        <title>Genomic Encyclopedia of Archaeal and Bacterial Type Strains, Phase II (KMG-II): from individual species to whole genera.</title>
        <authorList>
            <person name="Goeker M."/>
        </authorList>
    </citation>
    <scope>NUCLEOTIDE SEQUENCE [LARGE SCALE GENOMIC DNA]</scope>
    <source>
        <strain evidence="1 2">DSM 23857</strain>
    </source>
</reference>
<evidence type="ECO:0000313" key="2">
    <source>
        <dbReference type="Proteomes" id="UP000249547"/>
    </source>
</evidence>
<proteinExistence type="predicted"/>
<sequence>MIWLSISITLILVIVLASKKKKKEKAKLAVPADLKDLLQQNVRFYQLLDDNGKERFYARAVHFLEQVHIEGVGIEIENLDRALVAASAIIPIFGFDDWKYFNLTNVIIYPASFDEKYQFEGDDKRILGMVGSGNMNGQMILSQSALRQGFSAYADKQNTAIHEFVHLLDKSDGVVDGVPNNLLEHSYSLPWLNLIRQEITKIEKGRSDINPYGAMNTGEFLAVVSEYFFEKPAELEKKHPQLYDMLAHMFKQDLAKQQA</sequence>
<evidence type="ECO:0008006" key="3">
    <source>
        <dbReference type="Google" id="ProtNLM"/>
    </source>
</evidence>
<dbReference type="PANTHER" id="PTHR30164">
    <property type="entry name" value="MTFA PEPTIDASE"/>
    <property type="match status" value="1"/>
</dbReference>
<comment type="caution">
    <text evidence="1">The sequence shown here is derived from an EMBL/GenBank/DDBJ whole genome shotgun (WGS) entry which is preliminary data.</text>
</comment>
<keyword evidence="2" id="KW-1185">Reference proteome</keyword>
<protein>
    <recommendedName>
        <fullName evidence="3">Peptidase</fullName>
    </recommendedName>
</protein>
<dbReference type="SUPFAM" id="SSF55486">
    <property type="entry name" value="Metalloproteases ('zincins'), catalytic domain"/>
    <property type="match status" value="1"/>
</dbReference>
<dbReference type="InterPro" id="IPR042252">
    <property type="entry name" value="MtfA_N"/>
</dbReference>
<dbReference type="CDD" id="cd20169">
    <property type="entry name" value="Peptidase_M90_mtfA"/>
    <property type="match status" value="1"/>
</dbReference>
<dbReference type="AlphaFoldDB" id="A0A327QL30"/>
<dbReference type="Gene3D" id="1.10.472.150">
    <property type="entry name" value="Glucose-regulated metallo-peptidase M90, N-terminal domain"/>
    <property type="match status" value="1"/>
</dbReference>
<dbReference type="Proteomes" id="UP000249547">
    <property type="component" value="Unassembled WGS sequence"/>
</dbReference>
<dbReference type="InterPro" id="IPR024079">
    <property type="entry name" value="MetalloPept_cat_dom_sf"/>
</dbReference>
<dbReference type="PANTHER" id="PTHR30164:SF2">
    <property type="entry name" value="PROTEIN MTFA"/>
    <property type="match status" value="1"/>
</dbReference>